<dbReference type="Proteomes" id="UP000828390">
    <property type="component" value="Unassembled WGS sequence"/>
</dbReference>
<protein>
    <recommendedName>
        <fullName evidence="10">Protein phosphatase</fullName>
        <ecNumber evidence="10">3.1.3.16</ecNumber>
    </recommendedName>
</protein>
<dbReference type="CDD" id="cd00143">
    <property type="entry name" value="PP2Cc"/>
    <property type="match status" value="1"/>
</dbReference>
<evidence type="ECO:0000256" key="4">
    <source>
        <dbReference type="ARBA" id="ARBA00022723"/>
    </source>
</evidence>
<comment type="cofactor">
    <cofactor evidence="1 10">
        <name>Mn(2+)</name>
        <dbReference type="ChEBI" id="CHEBI:29035"/>
    </cofactor>
</comment>
<comment type="catalytic activity">
    <reaction evidence="10">
        <text>O-phospho-L-seryl-[protein] + H2O = L-seryl-[protein] + phosphate</text>
        <dbReference type="Rhea" id="RHEA:20629"/>
        <dbReference type="Rhea" id="RHEA-COMP:9863"/>
        <dbReference type="Rhea" id="RHEA-COMP:11604"/>
        <dbReference type="ChEBI" id="CHEBI:15377"/>
        <dbReference type="ChEBI" id="CHEBI:29999"/>
        <dbReference type="ChEBI" id="CHEBI:43474"/>
        <dbReference type="ChEBI" id="CHEBI:83421"/>
        <dbReference type="EC" id="3.1.3.16"/>
    </reaction>
</comment>
<dbReference type="EMBL" id="JAIWYP010000001">
    <property type="protein sequence ID" value="KAH3887278.1"/>
    <property type="molecule type" value="Genomic_DNA"/>
</dbReference>
<keyword evidence="7 10" id="KW-0904">Protein phosphatase</keyword>
<keyword evidence="5 10" id="KW-0378">Hydrolase</keyword>
<dbReference type="Pfam" id="PF07228">
    <property type="entry name" value="SpoIIE"/>
    <property type="match status" value="1"/>
</dbReference>
<evidence type="ECO:0000256" key="8">
    <source>
        <dbReference type="ARBA" id="ARBA00023211"/>
    </source>
</evidence>
<evidence type="ECO:0000256" key="6">
    <source>
        <dbReference type="ARBA" id="ARBA00022842"/>
    </source>
</evidence>
<evidence type="ECO:0000256" key="10">
    <source>
        <dbReference type="RuleBase" id="RU366020"/>
    </source>
</evidence>
<evidence type="ECO:0000256" key="2">
    <source>
        <dbReference type="ARBA" id="ARBA00001946"/>
    </source>
</evidence>
<dbReference type="GO" id="GO:0005739">
    <property type="term" value="C:mitochondrion"/>
    <property type="evidence" value="ECO:0007669"/>
    <property type="project" value="TreeGrafter"/>
</dbReference>
<evidence type="ECO:0000256" key="5">
    <source>
        <dbReference type="ARBA" id="ARBA00022801"/>
    </source>
</evidence>
<dbReference type="GO" id="GO:0004722">
    <property type="term" value="F:protein serine/threonine phosphatase activity"/>
    <property type="evidence" value="ECO:0007669"/>
    <property type="project" value="UniProtKB-EC"/>
</dbReference>
<dbReference type="PANTHER" id="PTHR12320">
    <property type="entry name" value="PROTEIN PHOSPHATASE 2C"/>
    <property type="match status" value="1"/>
</dbReference>
<sequence length="304" mass="33056">MQSILGYGRQFFRAFASTTEFKTKQQPCEPLKFVSGCAGFSKSLSPSGRCVDSKRLTFGDDAYFIARDNHAEVIGIADGVGGWRNYGIDPSLFSSSLMQVCARLVQCGHLKPQNPADLIHRGYQELLATKLPLIGGSTACVVALHKAENMLYTANLGDSGFLLIRDGNVVHRSEEQQHYFNTPFQLTVAPPEKEGLVLSDSIASAHKSSYKVQEGDVLLMGTDGLFDNMHEDMIVDYITKYKNHKDSSKVAASTIAEKAHSLSFDPDYLSPFALSAIDSGIQLRGGKPDDITVIVATVSADHGT</sequence>
<comment type="caution">
    <text evidence="12">The sequence shown here is derived from an EMBL/GenBank/DDBJ whole genome shotgun (WGS) entry which is preliminary data.</text>
</comment>
<keyword evidence="13" id="KW-1185">Reference proteome</keyword>
<keyword evidence="4 10" id="KW-0479">Metal-binding</keyword>
<accession>A0A9D4S1S6</accession>
<dbReference type="OrthoDB" id="60843at2759"/>
<dbReference type="EC" id="3.1.3.16" evidence="10"/>
<dbReference type="PROSITE" id="PS51746">
    <property type="entry name" value="PPM_2"/>
    <property type="match status" value="1"/>
</dbReference>
<name>A0A9D4S1S6_DREPO</name>
<comment type="similarity">
    <text evidence="3 10">Belongs to the PP2C family.</text>
</comment>
<evidence type="ECO:0000256" key="3">
    <source>
        <dbReference type="ARBA" id="ARBA00006702"/>
    </source>
</evidence>
<dbReference type="InterPro" id="IPR001932">
    <property type="entry name" value="PPM-type_phosphatase-like_dom"/>
</dbReference>
<evidence type="ECO:0000259" key="11">
    <source>
        <dbReference type="PROSITE" id="PS51746"/>
    </source>
</evidence>
<keyword evidence="6 10" id="KW-0460">Magnesium</keyword>
<comment type="catalytic activity">
    <reaction evidence="9 10">
        <text>O-phospho-L-threonyl-[protein] + H2O = L-threonyl-[protein] + phosphate</text>
        <dbReference type="Rhea" id="RHEA:47004"/>
        <dbReference type="Rhea" id="RHEA-COMP:11060"/>
        <dbReference type="Rhea" id="RHEA-COMP:11605"/>
        <dbReference type="ChEBI" id="CHEBI:15377"/>
        <dbReference type="ChEBI" id="CHEBI:30013"/>
        <dbReference type="ChEBI" id="CHEBI:43474"/>
        <dbReference type="ChEBI" id="CHEBI:61977"/>
        <dbReference type="EC" id="3.1.3.16"/>
    </reaction>
</comment>
<evidence type="ECO:0000256" key="7">
    <source>
        <dbReference type="ARBA" id="ARBA00022912"/>
    </source>
</evidence>
<dbReference type="FunFam" id="3.60.40.10:FF:000009">
    <property type="entry name" value="Blast:Protein phosphatase PTC7 homolog"/>
    <property type="match status" value="1"/>
</dbReference>
<dbReference type="GO" id="GO:0046872">
    <property type="term" value="F:metal ion binding"/>
    <property type="evidence" value="ECO:0007669"/>
    <property type="project" value="UniProtKB-UniRule"/>
</dbReference>
<evidence type="ECO:0000313" key="13">
    <source>
        <dbReference type="Proteomes" id="UP000828390"/>
    </source>
</evidence>
<dbReference type="Gene3D" id="3.60.40.10">
    <property type="entry name" value="PPM-type phosphatase domain"/>
    <property type="match status" value="1"/>
</dbReference>
<feature type="domain" description="PPM-type phosphatase" evidence="11">
    <location>
        <begin position="46"/>
        <end position="298"/>
    </location>
</feature>
<dbReference type="SMART" id="SM00331">
    <property type="entry name" value="PP2C_SIG"/>
    <property type="match status" value="1"/>
</dbReference>
<dbReference type="InterPro" id="IPR036457">
    <property type="entry name" value="PPM-type-like_dom_sf"/>
</dbReference>
<keyword evidence="8 10" id="KW-0464">Manganese</keyword>
<dbReference type="SUPFAM" id="SSF81606">
    <property type="entry name" value="PP2C-like"/>
    <property type="match status" value="1"/>
</dbReference>
<evidence type="ECO:0000256" key="9">
    <source>
        <dbReference type="ARBA" id="ARBA00048336"/>
    </source>
</evidence>
<reference evidence="12" key="2">
    <citation type="submission" date="2020-11" db="EMBL/GenBank/DDBJ databases">
        <authorList>
            <person name="McCartney M.A."/>
            <person name="Auch B."/>
            <person name="Kono T."/>
            <person name="Mallez S."/>
            <person name="Becker A."/>
            <person name="Gohl D.M."/>
            <person name="Silverstein K.A.T."/>
            <person name="Koren S."/>
            <person name="Bechman K.B."/>
            <person name="Herman A."/>
            <person name="Abrahante J.E."/>
            <person name="Garbe J."/>
        </authorList>
    </citation>
    <scope>NUCLEOTIDE SEQUENCE</scope>
    <source>
        <strain evidence="12">Duluth1</strain>
        <tissue evidence="12">Whole animal</tissue>
    </source>
</reference>
<evidence type="ECO:0000256" key="1">
    <source>
        <dbReference type="ARBA" id="ARBA00001936"/>
    </source>
</evidence>
<organism evidence="12 13">
    <name type="scientific">Dreissena polymorpha</name>
    <name type="common">Zebra mussel</name>
    <name type="synonym">Mytilus polymorpha</name>
    <dbReference type="NCBI Taxonomy" id="45954"/>
    <lineage>
        <taxon>Eukaryota</taxon>
        <taxon>Metazoa</taxon>
        <taxon>Spiralia</taxon>
        <taxon>Lophotrochozoa</taxon>
        <taxon>Mollusca</taxon>
        <taxon>Bivalvia</taxon>
        <taxon>Autobranchia</taxon>
        <taxon>Heteroconchia</taxon>
        <taxon>Euheterodonta</taxon>
        <taxon>Imparidentia</taxon>
        <taxon>Neoheterodontei</taxon>
        <taxon>Myida</taxon>
        <taxon>Dreissenoidea</taxon>
        <taxon>Dreissenidae</taxon>
        <taxon>Dreissena</taxon>
    </lineage>
</organism>
<dbReference type="AlphaFoldDB" id="A0A9D4S1S6"/>
<gene>
    <name evidence="12" type="ORF">DPMN_011294</name>
</gene>
<reference evidence="12" key="1">
    <citation type="journal article" date="2019" name="bioRxiv">
        <title>The Genome of the Zebra Mussel, Dreissena polymorpha: A Resource for Invasive Species Research.</title>
        <authorList>
            <person name="McCartney M.A."/>
            <person name="Auch B."/>
            <person name="Kono T."/>
            <person name="Mallez S."/>
            <person name="Zhang Y."/>
            <person name="Obille A."/>
            <person name="Becker A."/>
            <person name="Abrahante J.E."/>
            <person name="Garbe J."/>
            <person name="Badalamenti J.P."/>
            <person name="Herman A."/>
            <person name="Mangelson H."/>
            <person name="Liachko I."/>
            <person name="Sullivan S."/>
            <person name="Sone E.D."/>
            <person name="Koren S."/>
            <person name="Silverstein K.A.T."/>
            <person name="Beckman K.B."/>
            <person name="Gohl D.M."/>
        </authorList>
    </citation>
    <scope>NUCLEOTIDE SEQUENCE</scope>
    <source>
        <strain evidence="12">Duluth1</strain>
        <tissue evidence="12">Whole animal</tissue>
    </source>
</reference>
<dbReference type="InterPro" id="IPR039123">
    <property type="entry name" value="PPTC7"/>
</dbReference>
<comment type="cofactor">
    <cofactor evidence="2 10">
        <name>Mg(2+)</name>
        <dbReference type="ChEBI" id="CHEBI:18420"/>
    </cofactor>
</comment>
<evidence type="ECO:0000313" key="12">
    <source>
        <dbReference type="EMBL" id="KAH3887278.1"/>
    </source>
</evidence>
<dbReference type="PANTHER" id="PTHR12320:SF1">
    <property type="entry name" value="PROTEIN PHOSPHATASE PTC7 HOMOLOG"/>
    <property type="match status" value="1"/>
</dbReference>
<proteinExistence type="inferred from homology"/>
<dbReference type="SMART" id="SM00332">
    <property type="entry name" value="PP2Cc"/>
    <property type="match status" value="1"/>
</dbReference>